<dbReference type="EMBL" id="CAJNIZ010046886">
    <property type="protein sequence ID" value="CAE7758768.1"/>
    <property type="molecule type" value="Genomic_DNA"/>
</dbReference>
<evidence type="ECO:0000313" key="2">
    <source>
        <dbReference type="EMBL" id="CAE7758768.1"/>
    </source>
</evidence>
<evidence type="ECO:0000256" key="1">
    <source>
        <dbReference type="SAM" id="Phobius"/>
    </source>
</evidence>
<dbReference type="OrthoDB" id="297739at2759"/>
<keyword evidence="1" id="KW-1133">Transmembrane helix</keyword>
<feature type="non-terminal residue" evidence="2">
    <location>
        <position position="154"/>
    </location>
</feature>
<keyword evidence="1" id="KW-0472">Membrane</keyword>
<dbReference type="AlphaFoldDB" id="A0A812Y181"/>
<protein>
    <submittedName>
        <fullName evidence="2">Uncharacterized protein</fullName>
    </submittedName>
</protein>
<feature type="transmembrane region" description="Helical" evidence="1">
    <location>
        <begin position="46"/>
        <end position="67"/>
    </location>
</feature>
<sequence length="154" mass="17041">VFLVASQGNMYPHALEADLEEIRCRRVAEAGCAELDFGGNTQFARVWTYSVIYGLTLTLGITIPFRWCSGSKRGFKVADVVPDDEEGDSPAKKSTTTKTECELIDPEPNIEAAKAHLVRTSATQEQKWLSPMCTPTYRLSEIGGTGTELYFRTL</sequence>
<dbReference type="Proteomes" id="UP000649617">
    <property type="component" value="Unassembled WGS sequence"/>
</dbReference>
<keyword evidence="3" id="KW-1185">Reference proteome</keyword>
<comment type="caution">
    <text evidence="2">The sequence shown here is derived from an EMBL/GenBank/DDBJ whole genome shotgun (WGS) entry which is preliminary data.</text>
</comment>
<accession>A0A812Y181</accession>
<name>A0A812Y181_SYMPI</name>
<gene>
    <name evidence="2" type="ORF">SPIL2461_LOCUS22105</name>
</gene>
<proteinExistence type="predicted"/>
<reference evidence="2" key="1">
    <citation type="submission" date="2021-02" db="EMBL/GenBank/DDBJ databases">
        <authorList>
            <person name="Dougan E. K."/>
            <person name="Rhodes N."/>
            <person name="Thang M."/>
            <person name="Chan C."/>
        </authorList>
    </citation>
    <scope>NUCLEOTIDE SEQUENCE</scope>
</reference>
<evidence type="ECO:0000313" key="3">
    <source>
        <dbReference type="Proteomes" id="UP000649617"/>
    </source>
</evidence>
<feature type="non-terminal residue" evidence="2">
    <location>
        <position position="1"/>
    </location>
</feature>
<organism evidence="2 3">
    <name type="scientific">Symbiodinium pilosum</name>
    <name type="common">Dinoflagellate</name>
    <dbReference type="NCBI Taxonomy" id="2952"/>
    <lineage>
        <taxon>Eukaryota</taxon>
        <taxon>Sar</taxon>
        <taxon>Alveolata</taxon>
        <taxon>Dinophyceae</taxon>
        <taxon>Suessiales</taxon>
        <taxon>Symbiodiniaceae</taxon>
        <taxon>Symbiodinium</taxon>
    </lineage>
</organism>
<keyword evidence="1" id="KW-0812">Transmembrane</keyword>